<dbReference type="WBParaSite" id="NBR_0001088601-mRNA-1">
    <property type="protein sequence ID" value="NBR_0001088601-mRNA-1"/>
    <property type="gene ID" value="NBR_0001088601"/>
</dbReference>
<evidence type="ECO:0000259" key="12">
    <source>
        <dbReference type="Pfam" id="PF13733"/>
    </source>
</evidence>
<dbReference type="GO" id="GO:0016020">
    <property type="term" value="C:membrane"/>
    <property type="evidence" value="ECO:0007669"/>
    <property type="project" value="UniProtKB-SubCell"/>
</dbReference>
<dbReference type="SUPFAM" id="SSF53448">
    <property type="entry name" value="Nucleotide-diphospho-sugar transferases"/>
    <property type="match status" value="1"/>
</dbReference>
<keyword evidence="7" id="KW-0735">Signal-anchor</keyword>
<dbReference type="InterPro" id="IPR027791">
    <property type="entry name" value="Galactosyl_T_C"/>
</dbReference>
<dbReference type="GO" id="GO:0005975">
    <property type="term" value="P:carbohydrate metabolic process"/>
    <property type="evidence" value="ECO:0007669"/>
    <property type="project" value="InterPro"/>
</dbReference>
<organism evidence="15">
    <name type="scientific">Nippostrongylus brasiliensis</name>
    <name type="common">Rat hookworm</name>
    <dbReference type="NCBI Taxonomy" id="27835"/>
    <lineage>
        <taxon>Eukaryota</taxon>
        <taxon>Metazoa</taxon>
        <taxon>Ecdysozoa</taxon>
        <taxon>Nematoda</taxon>
        <taxon>Chromadorea</taxon>
        <taxon>Rhabditida</taxon>
        <taxon>Rhabditina</taxon>
        <taxon>Rhabditomorpha</taxon>
        <taxon>Strongyloidea</taxon>
        <taxon>Heligmosomidae</taxon>
        <taxon>Nippostrongylus</taxon>
    </lineage>
</organism>
<gene>
    <name evidence="13" type="ORF">NBR_LOCUS10887</name>
</gene>
<comment type="subcellular location">
    <subcellularLocation>
        <location evidence="1">Membrane</location>
        <topology evidence="1">Single-pass type II membrane protein</topology>
    </subcellularLocation>
</comment>
<dbReference type="Pfam" id="PF02709">
    <property type="entry name" value="Glyco_transf_7C"/>
    <property type="match status" value="1"/>
</dbReference>
<keyword evidence="9" id="KW-0472">Membrane</keyword>
<comment type="pathway">
    <text evidence="2">Protein modification; protein glycosylation.</text>
</comment>
<evidence type="ECO:0000259" key="11">
    <source>
        <dbReference type="Pfam" id="PF02709"/>
    </source>
</evidence>
<dbReference type="Proteomes" id="UP000271162">
    <property type="component" value="Unassembled WGS sequence"/>
</dbReference>
<evidence type="ECO:0000256" key="6">
    <source>
        <dbReference type="ARBA" id="ARBA00022692"/>
    </source>
</evidence>
<dbReference type="GO" id="GO:0008378">
    <property type="term" value="F:galactosyltransferase activity"/>
    <property type="evidence" value="ECO:0007669"/>
    <property type="project" value="TreeGrafter"/>
</dbReference>
<dbReference type="STRING" id="27835.A0A158QZX9"/>
<feature type="domain" description="Galactosyltransferase C-terminal" evidence="11">
    <location>
        <begin position="141"/>
        <end position="217"/>
    </location>
</feature>
<sequence length="284" mass="33336">MLEKCRLDPKDFRGQINISMKAPSIAEMEQKFDKLKPGGHNVPQGCRADRMAVIVPFRDRDEHLRIMLNNLHPFLIKQKLDYAIIVVEQVRDQTFNRAKLLNVGFVEAAKMYKWECYLFHDVDLLPENDRNLHRCPAKNPRHMAVAMDKFGYKLAYENMFGTSSALTDEQFREVNGFSNRYWGWGGEDDDMFTRIKEAGYLIDRYNTSIARYKMIRHGRDHGNEVNPCRFKLLSHTKKDWQKDGLNTLAYRIVNITVKNLYTHILVDLVESKEKPAVHRHFCAR</sequence>
<dbReference type="InterPro" id="IPR003859">
    <property type="entry name" value="Galactosyl_T"/>
</dbReference>
<protein>
    <submittedName>
        <fullName evidence="15">Beta4GalNAcTA (inferred by orthology to a D. melanogaster protein)</fullName>
    </submittedName>
</protein>
<keyword evidence="5" id="KW-0808">Transferase</keyword>
<dbReference type="GO" id="GO:0005794">
    <property type="term" value="C:Golgi apparatus"/>
    <property type="evidence" value="ECO:0007669"/>
    <property type="project" value="TreeGrafter"/>
</dbReference>
<proteinExistence type="inferred from homology"/>
<evidence type="ECO:0000256" key="3">
    <source>
        <dbReference type="ARBA" id="ARBA00005735"/>
    </source>
</evidence>
<keyword evidence="8" id="KW-1133">Transmembrane helix</keyword>
<dbReference type="InterPro" id="IPR027995">
    <property type="entry name" value="Galactosyl_T_N"/>
</dbReference>
<evidence type="ECO:0000313" key="15">
    <source>
        <dbReference type="WBParaSite" id="NBR_0001088601-mRNA-1"/>
    </source>
</evidence>
<reference evidence="15" key="1">
    <citation type="submission" date="2016-04" db="UniProtKB">
        <authorList>
            <consortium name="WormBaseParasite"/>
        </authorList>
    </citation>
    <scope>IDENTIFICATION</scope>
</reference>
<evidence type="ECO:0000256" key="4">
    <source>
        <dbReference type="ARBA" id="ARBA00022676"/>
    </source>
</evidence>
<dbReference type="Pfam" id="PF13733">
    <property type="entry name" value="Glyco_transf_7N"/>
    <property type="match status" value="1"/>
</dbReference>
<evidence type="ECO:0000256" key="5">
    <source>
        <dbReference type="ARBA" id="ARBA00022679"/>
    </source>
</evidence>
<dbReference type="InterPro" id="IPR029044">
    <property type="entry name" value="Nucleotide-diphossugar_trans"/>
</dbReference>
<name>A0A158QZX9_NIPBR</name>
<evidence type="ECO:0000256" key="2">
    <source>
        <dbReference type="ARBA" id="ARBA00004922"/>
    </source>
</evidence>
<keyword evidence="4" id="KW-0328">Glycosyltransferase</keyword>
<dbReference type="PANTHER" id="PTHR19300">
    <property type="entry name" value="BETA-1,4-GALACTOSYLTRANSFERASE"/>
    <property type="match status" value="1"/>
</dbReference>
<dbReference type="GO" id="GO:0006688">
    <property type="term" value="P:glycosphingolipid biosynthetic process"/>
    <property type="evidence" value="ECO:0007669"/>
    <property type="project" value="TreeGrafter"/>
</dbReference>
<evidence type="ECO:0000313" key="14">
    <source>
        <dbReference type="Proteomes" id="UP000271162"/>
    </source>
</evidence>
<keyword evidence="14" id="KW-1185">Reference proteome</keyword>
<dbReference type="AlphaFoldDB" id="A0A158QZX9"/>
<comment type="similarity">
    <text evidence="3">Belongs to the glycosyltransferase 7 family.</text>
</comment>
<dbReference type="GO" id="GO:0033842">
    <property type="term" value="F:N-acetyl-beta-glucosaminyl-derivative 4-beta-N-acetylgalactosaminyltransferase activity"/>
    <property type="evidence" value="ECO:0007669"/>
    <property type="project" value="TreeGrafter"/>
</dbReference>
<evidence type="ECO:0000256" key="10">
    <source>
        <dbReference type="ARBA" id="ARBA00023180"/>
    </source>
</evidence>
<dbReference type="Gene3D" id="3.90.550.10">
    <property type="entry name" value="Spore Coat Polysaccharide Biosynthesis Protein SpsA, Chain A"/>
    <property type="match status" value="1"/>
</dbReference>
<reference evidence="13 14" key="2">
    <citation type="submission" date="2018-11" db="EMBL/GenBank/DDBJ databases">
        <authorList>
            <consortium name="Pathogen Informatics"/>
        </authorList>
    </citation>
    <scope>NUCLEOTIDE SEQUENCE [LARGE SCALE GENOMIC DNA]</scope>
</reference>
<accession>A0A158QZX9</accession>
<keyword evidence="10" id="KW-0325">Glycoprotein</keyword>
<keyword evidence="6" id="KW-0812">Transmembrane</keyword>
<dbReference type="CDD" id="cd00899">
    <property type="entry name" value="b4GalT"/>
    <property type="match status" value="1"/>
</dbReference>
<evidence type="ECO:0000256" key="1">
    <source>
        <dbReference type="ARBA" id="ARBA00004606"/>
    </source>
</evidence>
<dbReference type="EMBL" id="UYSL01020407">
    <property type="protein sequence ID" value="VDL74476.1"/>
    <property type="molecule type" value="Genomic_DNA"/>
</dbReference>
<evidence type="ECO:0000256" key="9">
    <source>
        <dbReference type="ARBA" id="ARBA00023136"/>
    </source>
</evidence>
<dbReference type="PANTHER" id="PTHR19300:SF57">
    <property type="entry name" value="BETA-1,4-N-ACETYLGALACTOSAMINYLTRANSFERASE"/>
    <property type="match status" value="1"/>
</dbReference>
<evidence type="ECO:0000256" key="8">
    <source>
        <dbReference type="ARBA" id="ARBA00022989"/>
    </source>
</evidence>
<evidence type="ECO:0000313" key="13">
    <source>
        <dbReference type="EMBL" id="VDL74476.1"/>
    </source>
</evidence>
<dbReference type="UniPathway" id="UPA00378"/>
<feature type="domain" description="Galactosyltransferase N-terminal" evidence="12">
    <location>
        <begin position="5"/>
        <end position="136"/>
    </location>
</feature>
<dbReference type="OMA" id="GLHAMAP"/>
<evidence type="ECO:0000256" key="7">
    <source>
        <dbReference type="ARBA" id="ARBA00022968"/>
    </source>
</evidence>
<dbReference type="PRINTS" id="PR02050">
    <property type="entry name" value="B14GALTRFASE"/>
</dbReference>